<dbReference type="EC" id="3.-.-.-" evidence="4"/>
<dbReference type="PANTHER" id="PTHR46825:SF11">
    <property type="entry name" value="PENICILLIN-BINDING PROTEIN 4"/>
    <property type="match status" value="1"/>
</dbReference>
<reference evidence="5" key="1">
    <citation type="journal article" date="2019" name="Int. J. Syst. Evol. Microbiol.">
        <title>The Global Catalogue of Microorganisms (GCM) 10K type strain sequencing project: providing services to taxonomists for standard genome sequencing and annotation.</title>
        <authorList>
            <consortium name="The Broad Institute Genomics Platform"/>
            <consortium name="The Broad Institute Genome Sequencing Center for Infectious Disease"/>
            <person name="Wu L."/>
            <person name="Ma J."/>
        </authorList>
    </citation>
    <scope>NUCLEOTIDE SEQUENCE [LARGE SCALE GENOMIC DNA]</scope>
    <source>
        <strain evidence="5">CGMCC 1.7030</strain>
    </source>
</reference>
<dbReference type="GO" id="GO:0016787">
    <property type="term" value="F:hydrolase activity"/>
    <property type="evidence" value="ECO:0007669"/>
    <property type="project" value="UniProtKB-KW"/>
</dbReference>
<feature type="domain" description="Beta-lactamase-related" evidence="3">
    <location>
        <begin position="23"/>
        <end position="335"/>
    </location>
</feature>
<keyword evidence="2" id="KW-0472">Membrane</keyword>
<dbReference type="SUPFAM" id="SSF56601">
    <property type="entry name" value="beta-lactamase/transpeptidase-like"/>
    <property type="match status" value="1"/>
</dbReference>
<comment type="subcellular location">
    <subcellularLocation>
        <location evidence="1">Membrane</location>
    </subcellularLocation>
</comment>
<dbReference type="PANTHER" id="PTHR46825">
    <property type="entry name" value="D-ALANYL-D-ALANINE-CARBOXYPEPTIDASE/ENDOPEPTIDASE AMPH"/>
    <property type="match status" value="1"/>
</dbReference>
<dbReference type="Proteomes" id="UP001596163">
    <property type="component" value="Unassembled WGS sequence"/>
</dbReference>
<dbReference type="InterPro" id="IPR001466">
    <property type="entry name" value="Beta-lactam-related"/>
</dbReference>
<keyword evidence="5" id="KW-1185">Reference proteome</keyword>
<dbReference type="Pfam" id="PF00144">
    <property type="entry name" value="Beta-lactamase"/>
    <property type="match status" value="1"/>
</dbReference>
<dbReference type="RefSeq" id="WP_377911368.1">
    <property type="nucleotide sequence ID" value="NZ_JBHSKS010000001.1"/>
</dbReference>
<evidence type="ECO:0000313" key="5">
    <source>
        <dbReference type="Proteomes" id="UP001596163"/>
    </source>
</evidence>
<proteinExistence type="predicted"/>
<protein>
    <submittedName>
        <fullName evidence="4">Serine hydrolase domain-containing protein</fullName>
        <ecNumber evidence="4">3.-.-.-</ecNumber>
    </submittedName>
</protein>
<organism evidence="4 5">
    <name type="scientific">Algoriphagus aquatilis</name>
    <dbReference type="NCBI Taxonomy" id="490186"/>
    <lineage>
        <taxon>Bacteria</taxon>
        <taxon>Pseudomonadati</taxon>
        <taxon>Bacteroidota</taxon>
        <taxon>Cytophagia</taxon>
        <taxon>Cytophagales</taxon>
        <taxon>Cyclobacteriaceae</taxon>
        <taxon>Algoriphagus</taxon>
    </lineage>
</organism>
<dbReference type="InterPro" id="IPR050491">
    <property type="entry name" value="AmpC-like"/>
</dbReference>
<evidence type="ECO:0000259" key="3">
    <source>
        <dbReference type="Pfam" id="PF00144"/>
    </source>
</evidence>
<evidence type="ECO:0000256" key="1">
    <source>
        <dbReference type="ARBA" id="ARBA00004370"/>
    </source>
</evidence>
<dbReference type="EMBL" id="JBHSKS010000001">
    <property type="protein sequence ID" value="MFC5190365.1"/>
    <property type="molecule type" value="Genomic_DNA"/>
</dbReference>
<evidence type="ECO:0000256" key="2">
    <source>
        <dbReference type="ARBA" id="ARBA00023136"/>
    </source>
</evidence>
<accession>A0ABW0BRX0</accession>
<dbReference type="InterPro" id="IPR012338">
    <property type="entry name" value="Beta-lactam/transpept-like"/>
</dbReference>
<sequence>MRYIFFFLVLLTAQQGMCQESLSQLVDQYAKENNFSGVVLVATDGKVDILKAVGLADRETDKAMQTDSKFRIASMTKVFTAVLTMKLVDEGKLVLDKPISAYLPEYVGEGKDKVTLHHLLTYSSGIENTAEPLGMKPYQTLLSLDEYISRFCSGPLVFVPGSESRYGNTEYILLQKIIEKVSGRSFEENLTAHILGPLQLRNTGMYTGKNPPKNEVTSYTLKDSLKTLTRDEPYLPEMYFGAGGMYSTAEDLLAFDQGLFGEKLLSPQSTKQLLTFHPDLGYSAYGLWGSDGWGTFSEKFYYRTGGILGSTSNWIHTLDSKKTILILSNTNQTNLFGLSEELYLLGTKEETLLNSGSIK</sequence>
<dbReference type="Gene3D" id="3.40.710.10">
    <property type="entry name" value="DD-peptidase/beta-lactamase superfamily"/>
    <property type="match status" value="1"/>
</dbReference>
<comment type="caution">
    <text evidence="4">The sequence shown here is derived from an EMBL/GenBank/DDBJ whole genome shotgun (WGS) entry which is preliminary data.</text>
</comment>
<evidence type="ECO:0000313" key="4">
    <source>
        <dbReference type="EMBL" id="MFC5190365.1"/>
    </source>
</evidence>
<gene>
    <name evidence="4" type="ORF">ACFPIK_01200</name>
</gene>
<keyword evidence="4" id="KW-0378">Hydrolase</keyword>
<name>A0ABW0BRX0_9BACT</name>